<dbReference type="EMBL" id="MEVH01000012">
    <property type="protein sequence ID" value="OGC51841.1"/>
    <property type="molecule type" value="Genomic_DNA"/>
</dbReference>
<evidence type="ECO:0000256" key="5">
    <source>
        <dbReference type="ARBA" id="ARBA00023014"/>
    </source>
</evidence>
<sequence length="87" mass="9518">MPDKKSVVEIKNKDINISRIEVDRVLCIGAATCVVLADKTFELDPEGKAVIFDPPQNTVEEIIDAAKSCPVLAIKIYDKSGKLVYPS</sequence>
<evidence type="ECO:0000256" key="4">
    <source>
        <dbReference type="ARBA" id="ARBA00023004"/>
    </source>
</evidence>
<dbReference type="Pfam" id="PF13459">
    <property type="entry name" value="Fer4_15"/>
    <property type="match status" value="1"/>
</dbReference>
<dbReference type="AlphaFoldDB" id="A0A1F4V3S6"/>
<evidence type="ECO:0000313" key="7">
    <source>
        <dbReference type="Proteomes" id="UP000178771"/>
    </source>
</evidence>
<dbReference type="STRING" id="1802624.A2982_03890"/>
<evidence type="ECO:0000256" key="1">
    <source>
        <dbReference type="ARBA" id="ARBA00022448"/>
    </source>
</evidence>
<dbReference type="GO" id="GO:0046872">
    <property type="term" value="F:metal ion binding"/>
    <property type="evidence" value="ECO:0007669"/>
    <property type="project" value="UniProtKB-KW"/>
</dbReference>
<keyword evidence="3" id="KW-0249">Electron transport</keyword>
<evidence type="ECO:0000313" key="6">
    <source>
        <dbReference type="EMBL" id="OGC51841.1"/>
    </source>
</evidence>
<proteinExistence type="predicted"/>
<dbReference type="PANTHER" id="PTHR36923:SF3">
    <property type="entry name" value="FERREDOXIN"/>
    <property type="match status" value="1"/>
</dbReference>
<protein>
    <recommendedName>
        <fullName evidence="8">Ferredoxin</fullName>
    </recommendedName>
</protein>
<keyword evidence="4" id="KW-0408">Iron</keyword>
<gene>
    <name evidence="6" type="ORF">A2982_03890</name>
</gene>
<keyword evidence="1" id="KW-0813">Transport</keyword>
<keyword evidence="5" id="KW-0411">Iron-sulfur</keyword>
<dbReference type="InterPro" id="IPR051269">
    <property type="entry name" value="Fe-S_cluster_ET"/>
</dbReference>
<name>A0A1F4V3S6_UNCKA</name>
<evidence type="ECO:0000256" key="2">
    <source>
        <dbReference type="ARBA" id="ARBA00022723"/>
    </source>
</evidence>
<accession>A0A1F4V3S6</accession>
<comment type="caution">
    <text evidence="6">The sequence shown here is derived from an EMBL/GenBank/DDBJ whole genome shotgun (WGS) entry which is preliminary data.</text>
</comment>
<reference evidence="6 7" key="1">
    <citation type="journal article" date="2016" name="Nat. Commun.">
        <title>Thousands of microbial genomes shed light on interconnected biogeochemical processes in an aquifer system.</title>
        <authorList>
            <person name="Anantharaman K."/>
            <person name="Brown C.T."/>
            <person name="Hug L.A."/>
            <person name="Sharon I."/>
            <person name="Castelle C.J."/>
            <person name="Probst A.J."/>
            <person name="Thomas B.C."/>
            <person name="Singh A."/>
            <person name="Wilkins M.J."/>
            <person name="Karaoz U."/>
            <person name="Brodie E.L."/>
            <person name="Williams K.H."/>
            <person name="Hubbard S.S."/>
            <person name="Banfield J.F."/>
        </authorList>
    </citation>
    <scope>NUCLEOTIDE SEQUENCE [LARGE SCALE GENOMIC DNA]</scope>
</reference>
<organism evidence="6 7">
    <name type="scientific">candidate division WWE3 bacterium RIFCSPLOWO2_01_FULL_39_13</name>
    <dbReference type="NCBI Taxonomy" id="1802624"/>
    <lineage>
        <taxon>Bacteria</taxon>
        <taxon>Katanobacteria</taxon>
    </lineage>
</organism>
<dbReference type="Gene3D" id="3.30.70.20">
    <property type="match status" value="1"/>
</dbReference>
<evidence type="ECO:0008006" key="8">
    <source>
        <dbReference type="Google" id="ProtNLM"/>
    </source>
</evidence>
<dbReference type="PANTHER" id="PTHR36923">
    <property type="entry name" value="FERREDOXIN"/>
    <property type="match status" value="1"/>
</dbReference>
<keyword evidence="2" id="KW-0479">Metal-binding</keyword>
<dbReference type="GO" id="GO:0051536">
    <property type="term" value="F:iron-sulfur cluster binding"/>
    <property type="evidence" value="ECO:0007669"/>
    <property type="project" value="UniProtKB-KW"/>
</dbReference>
<evidence type="ECO:0000256" key="3">
    <source>
        <dbReference type="ARBA" id="ARBA00022982"/>
    </source>
</evidence>
<dbReference type="Proteomes" id="UP000178771">
    <property type="component" value="Unassembled WGS sequence"/>
</dbReference>
<dbReference type="SUPFAM" id="SSF54862">
    <property type="entry name" value="4Fe-4S ferredoxins"/>
    <property type="match status" value="1"/>
</dbReference>